<feature type="compositionally biased region" description="Basic residues" evidence="3">
    <location>
        <begin position="1494"/>
        <end position="1510"/>
    </location>
</feature>
<dbReference type="SUPFAM" id="SSF48371">
    <property type="entry name" value="ARM repeat"/>
    <property type="match status" value="2"/>
</dbReference>
<dbReference type="Pfam" id="PF13606">
    <property type="entry name" value="Ank_3"/>
    <property type="match status" value="1"/>
</dbReference>
<dbReference type="InterPro" id="IPR000225">
    <property type="entry name" value="Armadillo"/>
</dbReference>
<dbReference type="Gene3D" id="1.25.10.10">
    <property type="entry name" value="Leucine-rich Repeat Variant"/>
    <property type="match status" value="3"/>
</dbReference>
<dbReference type="SUPFAM" id="SSF48403">
    <property type="entry name" value="Ankyrin repeat"/>
    <property type="match status" value="1"/>
</dbReference>
<evidence type="ECO:0000313" key="4">
    <source>
        <dbReference type="EMBL" id="CAH1251025.1"/>
    </source>
</evidence>
<dbReference type="PROSITE" id="PS50176">
    <property type="entry name" value="ARM_REPEAT"/>
    <property type="match status" value="4"/>
</dbReference>
<dbReference type="InterPro" id="IPR043379">
    <property type="entry name" value="ANKAR"/>
</dbReference>
<feature type="repeat" description="ANK" evidence="1">
    <location>
        <begin position="714"/>
        <end position="746"/>
    </location>
</feature>
<feature type="repeat" description="ARM" evidence="2">
    <location>
        <begin position="859"/>
        <end position="901"/>
    </location>
</feature>
<dbReference type="InterPro" id="IPR011989">
    <property type="entry name" value="ARM-like"/>
</dbReference>
<feature type="repeat" description="ANK" evidence="1">
    <location>
        <begin position="583"/>
        <end position="615"/>
    </location>
</feature>
<dbReference type="PANTHER" id="PTHR46464:SF1">
    <property type="entry name" value="ANKYRIN AND ARMADILLO REPEAT-CONTAINING PROTEIN"/>
    <property type="match status" value="1"/>
</dbReference>
<dbReference type="SMART" id="SM00185">
    <property type="entry name" value="ARM"/>
    <property type="match status" value="12"/>
</dbReference>
<accession>A0A8J9ZCQ4</accession>
<gene>
    <name evidence="4" type="primary">ANKAR</name>
    <name evidence="4" type="ORF">BLAG_LOCUS11540</name>
</gene>
<dbReference type="InterPro" id="IPR036770">
    <property type="entry name" value="Ankyrin_rpt-contain_sf"/>
</dbReference>
<dbReference type="Pfam" id="PF12796">
    <property type="entry name" value="Ank_2"/>
    <property type="match status" value="1"/>
</dbReference>
<feature type="compositionally biased region" description="Polar residues" evidence="3">
    <location>
        <begin position="1474"/>
        <end position="1484"/>
    </location>
</feature>
<dbReference type="InterPro" id="IPR016024">
    <property type="entry name" value="ARM-type_fold"/>
</dbReference>
<evidence type="ECO:0000256" key="1">
    <source>
        <dbReference type="PROSITE-ProRule" id="PRU00023"/>
    </source>
</evidence>
<dbReference type="Pfam" id="PF00514">
    <property type="entry name" value="Arm"/>
    <property type="match status" value="2"/>
</dbReference>
<reference evidence="4" key="1">
    <citation type="submission" date="2022-01" db="EMBL/GenBank/DDBJ databases">
        <authorList>
            <person name="Braso-Vives M."/>
        </authorList>
    </citation>
    <scope>NUCLEOTIDE SEQUENCE</scope>
</reference>
<dbReference type="PROSITE" id="PS50297">
    <property type="entry name" value="ANK_REP_REGION"/>
    <property type="match status" value="2"/>
</dbReference>
<feature type="repeat" description="ARM" evidence="2">
    <location>
        <begin position="1110"/>
        <end position="1139"/>
    </location>
</feature>
<dbReference type="Gene3D" id="1.25.40.20">
    <property type="entry name" value="Ankyrin repeat-containing domain"/>
    <property type="match status" value="2"/>
</dbReference>
<evidence type="ECO:0000313" key="5">
    <source>
        <dbReference type="Proteomes" id="UP000838412"/>
    </source>
</evidence>
<proteinExistence type="predicted"/>
<sequence>MPNNKGGPRLATNQRAEPPVRCRTVLWSHRLKNPCPTMSTTSSASPSRRPSLLPGGGDDKDKDEAYLAQLQATRNANQFFEKFDRAEVQEMLAYTSSHWLLSSDDLRFSVEPPDGLISKMRGISYSNCIFLLPEVPNCQPYDCRELHQIIRDLVTGIFSLNQVPCISLEANFDQSTSCKLPPAYHDTRVGQILINLDYMMKALWHGAFFPPDKRAKFSERWRSNLDVNMSGKPETKKNVLLEFTTAGMMDVTKDPEYANVYSDQPESEKLKDEHATLEERKLFMRYVENFSLQMTVYQTSVQQHKNLFLMESDWNIAQQVRISEDRLDQQSYLLIQRRLQMHQELIKKHLEDKAEVRRLLGLVKFISFMVPFLVAMRRRMKVPDMSRLLAPFIDDKLRTERELPPLMLGSDFKCKNFFFENRYHHLHGGISIDLETGHLVDPPEEVVDAFDELQLEAATHCAKLLDPDAPYMEHYPLPVVELNGKRYHIFSLDFETYYPQSPHKPRWIHAFYDVTASLKPKRLPLTDIQVHEHFKKRFGYKKAIRYKNLQYGLKASAQRGLVAIFQTLCRKCPATRLAKHDELGLSLLHHAAIHNRPQVIALLLLQGLDVNVRRLVSHYTASSGPTSLHLAAQCGSLDALSCLVSCPTSLHLAAQCGSLDALSCLVSCKANITMSDQDGWAPVHHAAYYNNVQCLKHLINKDNSQLELNTTNQFKSTPLLLAASSGALAAVQYLLAGGADITKHDTKGDNIVHLAALQSHTNVLEYLILMNNLEVPVWKLLVGMLQSEEEDRKLNAVRSLDILSVSGEEHWKTMLAAGSIPALVELLKHESETLQALAASVLCNISEHEPIRREIANANATPVLIHLLGSAVDDIQSRSAVILSDLACVDDNQESISAQGGIPPLVHLLESELEDVLVNAVNALRVLCTGNHGNQSTVAENYGLEPLVEFLGVDSDILKAAAAAALASICAGHKDNQDKVVAQGAVRPLVELVWGRNVTVQVKAASALEAIAENNSTSQAAILDLDAPKYLNKLLKVWSVEVKEQGACTLWALAGHTPRQQRMIAEKIGIPQLIDMLLLKSEKLQYVGCLAIIALSRSSIEYQNKICRENGIQPLVRLLRSPKTSETVLLTVIKALGTLCIGVAHSSNKVTQGKIAEEQAISTLCKILGSTSNETLQVEVVLALACISLNNKDIQEVLKEEETFSPSILLQLFHSSNKDVQLRAGTALSTYVFNNTANQYKIRQLGGIPLAIFEPFLLSENEAYQAHASFHVVVLARVIVDQDQVMLTARGVTQMVELLQSEDDNTVVLAASLMGSLAHTRAGIPDAMVTCGAVELLTEHLASHNDQVRFYAAVALGYLTFNRTAGRELLVLCRNTPGLYDVLVENMGQDARISMEFTDTFRMAKMVGLPSQSLEINGGPPIQYPGSRGYTRPYTAIGLTSNTKVRDKPVPRTVSAPAVINTRDRRRREKSAMISVSKSMATLTNKEEENGGRNSRKQPRASSRVKKAWT</sequence>
<dbReference type="InterPro" id="IPR002110">
    <property type="entry name" value="Ankyrin_rpt"/>
</dbReference>
<dbReference type="Proteomes" id="UP000838412">
    <property type="component" value="Chromosome 18"/>
</dbReference>
<name>A0A8J9ZCQ4_BRALA</name>
<protein>
    <submittedName>
        <fullName evidence="4">ANKAR protein</fullName>
    </submittedName>
</protein>
<keyword evidence="5" id="KW-1185">Reference proteome</keyword>
<feature type="region of interest" description="Disordered" evidence="3">
    <location>
        <begin position="1463"/>
        <end position="1510"/>
    </location>
</feature>
<feature type="region of interest" description="Disordered" evidence="3">
    <location>
        <begin position="33"/>
        <end position="60"/>
    </location>
</feature>
<organism evidence="4 5">
    <name type="scientific">Branchiostoma lanceolatum</name>
    <name type="common">Common lancelet</name>
    <name type="synonym">Amphioxus lanceolatum</name>
    <dbReference type="NCBI Taxonomy" id="7740"/>
    <lineage>
        <taxon>Eukaryota</taxon>
        <taxon>Metazoa</taxon>
        <taxon>Chordata</taxon>
        <taxon>Cephalochordata</taxon>
        <taxon>Leptocardii</taxon>
        <taxon>Amphioxiformes</taxon>
        <taxon>Branchiostomatidae</taxon>
        <taxon>Branchiostoma</taxon>
    </lineage>
</organism>
<dbReference type="OrthoDB" id="1683831at2759"/>
<feature type="repeat" description="ARM" evidence="2">
    <location>
        <begin position="818"/>
        <end position="860"/>
    </location>
</feature>
<dbReference type="PROSITE" id="PS50088">
    <property type="entry name" value="ANK_REPEAT"/>
    <property type="match status" value="2"/>
</dbReference>
<dbReference type="EMBL" id="OV696703">
    <property type="protein sequence ID" value="CAH1251025.1"/>
    <property type="molecule type" value="Genomic_DNA"/>
</dbReference>
<evidence type="ECO:0000256" key="2">
    <source>
        <dbReference type="PROSITE-ProRule" id="PRU00259"/>
    </source>
</evidence>
<feature type="compositionally biased region" description="Low complexity" evidence="3">
    <location>
        <begin position="39"/>
        <end position="53"/>
    </location>
</feature>
<dbReference type="SMART" id="SM00248">
    <property type="entry name" value="ANK"/>
    <property type="match status" value="5"/>
</dbReference>
<keyword evidence="1" id="KW-0040">ANK repeat</keyword>
<dbReference type="PANTHER" id="PTHR46464">
    <property type="entry name" value="ANK_REP_REGION DOMAIN-CONTAINING PROTEIN"/>
    <property type="match status" value="1"/>
</dbReference>
<feature type="repeat" description="ARM" evidence="2">
    <location>
        <begin position="900"/>
        <end position="942"/>
    </location>
</feature>
<evidence type="ECO:0000256" key="3">
    <source>
        <dbReference type="SAM" id="MobiDB-lite"/>
    </source>
</evidence>